<feature type="domain" description="N-acetyltransferase" evidence="1">
    <location>
        <begin position="1"/>
        <end position="150"/>
    </location>
</feature>
<evidence type="ECO:0000313" key="3">
    <source>
        <dbReference type="Proteomes" id="UP000184420"/>
    </source>
</evidence>
<dbReference type="SUPFAM" id="SSF55729">
    <property type="entry name" value="Acyl-CoA N-acyltransferases (Nat)"/>
    <property type="match status" value="1"/>
</dbReference>
<dbReference type="PANTHER" id="PTHR43233">
    <property type="entry name" value="FAMILY N-ACETYLTRANSFERASE, PUTATIVE (AFU_ORTHOLOGUE AFUA_6G03350)-RELATED"/>
    <property type="match status" value="1"/>
</dbReference>
<dbReference type="OrthoDB" id="3216107at2"/>
<evidence type="ECO:0000313" key="2">
    <source>
        <dbReference type="EMBL" id="SHL69848.1"/>
    </source>
</evidence>
<protein>
    <submittedName>
        <fullName evidence="2">Acetyltransferase (GNAT) domain-containing protein</fullName>
    </submittedName>
</protein>
<dbReference type="GO" id="GO:0016747">
    <property type="term" value="F:acyltransferase activity, transferring groups other than amino-acyl groups"/>
    <property type="evidence" value="ECO:0007669"/>
    <property type="project" value="InterPro"/>
</dbReference>
<reference evidence="2 3" key="1">
    <citation type="submission" date="2016-11" db="EMBL/GenBank/DDBJ databases">
        <authorList>
            <person name="Jaros S."/>
            <person name="Januszkiewicz K."/>
            <person name="Wedrychowicz H."/>
        </authorList>
    </citation>
    <scope>NUCLEOTIDE SEQUENCE [LARGE SCALE GENOMIC DNA]</scope>
    <source>
        <strain evidence="2 3">DSM 27406</strain>
    </source>
</reference>
<keyword evidence="2" id="KW-0808">Transferase</keyword>
<dbReference type="Proteomes" id="UP000184420">
    <property type="component" value="Unassembled WGS sequence"/>
</dbReference>
<dbReference type="AlphaFoldDB" id="A0A1M7CR93"/>
<sequence length="150" mass="17063">MTTEIFEGPFSISTDNSKLDTALIQRFLSQDSYWAKDIPLEVVEKMIAGSLCYGVYKGDTQVGFARLITDKATFAYLADVFILPEYRGQGLSKFLMRVIMDYFESQQLRRILLGTKDAHGLYAQFGFKPLEDPSRFMGVAKPDLYTKKES</sequence>
<dbReference type="InterPro" id="IPR016181">
    <property type="entry name" value="Acyl_CoA_acyltransferase"/>
</dbReference>
<dbReference type="InterPro" id="IPR000182">
    <property type="entry name" value="GNAT_dom"/>
</dbReference>
<dbReference type="PROSITE" id="PS51186">
    <property type="entry name" value="GNAT"/>
    <property type="match status" value="1"/>
</dbReference>
<dbReference type="STRING" id="1419482.SAMN05444266_104446"/>
<gene>
    <name evidence="2" type="ORF">SAMN05444266_104446</name>
</gene>
<organism evidence="2 3">
    <name type="scientific">Chitinophaga jiangningensis</name>
    <dbReference type="NCBI Taxonomy" id="1419482"/>
    <lineage>
        <taxon>Bacteria</taxon>
        <taxon>Pseudomonadati</taxon>
        <taxon>Bacteroidota</taxon>
        <taxon>Chitinophagia</taxon>
        <taxon>Chitinophagales</taxon>
        <taxon>Chitinophagaceae</taxon>
        <taxon>Chitinophaga</taxon>
    </lineage>
</organism>
<accession>A0A1M7CR93</accession>
<dbReference type="PANTHER" id="PTHR43233:SF1">
    <property type="entry name" value="FAMILY N-ACETYLTRANSFERASE, PUTATIVE (AFU_ORTHOLOGUE AFUA_6G03350)-RELATED"/>
    <property type="match status" value="1"/>
</dbReference>
<dbReference type="Pfam" id="PF00583">
    <property type="entry name" value="Acetyltransf_1"/>
    <property type="match status" value="1"/>
</dbReference>
<dbReference type="Gene3D" id="3.40.630.30">
    <property type="match status" value="1"/>
</dbReference>
<name>A0A1M7CR93_9BACT</name>
<evidence type="ECO:0000259" key="1">
    <source>
        <dbReference type="PROSITE" id="PS51186"/>
    </source>
</evidence>
<keyword evidence="3" id="KW-1185">Reference proteome</keyword>
<dbReference type="InterPro" id="IPR053144">
    <property type="entry name" value="Acetyltransferase_Butenolide"/>
</dbReference>
<dbReference type="EMBL" id="FRBL01000004">
    <property type="protein sequence ID" value="SHL69848.1"/>
    <property type="molecule type" value="Genomic_DNA"/>
</dbReference>
<dbReference type="RefSeq" id="WP_073081175.1">
    <property type="nucleotide sequence ID" value="NZ_FRBL01000004.1"/>
</dbReference>
<dbReference type="CDD" id="cd04301">
    <property type="entry name" value="NAT_SF"/>
    <property type="match status" value="1"/>
</dbReference>
<proteinExistence type="predicted"/>